<dbReference type="InterPro" id="IPR013976">
    <property type="entry name" value="HDOD"/>
</dbReference>
<reference evidence="2 3" key="1">
    <citation type="submission" date="2020-02" db="EMBL/GenBank/DDBJ databases">
        <authorList>
            <person name="Hogendoorn C."/>
        </authorList>
    </citation>
    <scope>NUCLEOTIDE SEQUENCE [LARGE SCALE GENOMIC DNA]</scope>
    <source>
        <strain evidence="2">METHB21</strain>
    </source>
</reference>
<dbReference type="SUPFAM" id="SSF109604">
    <property type="entry name" value="HD-domain/PDEase-like"/>
    <property type="match status" value="1"/>
</dbReference>
<comment type="caution">
    <text evidence="2">The sequence shown here is derived from an EMBL/GenBank/DDBJ whole genome shotgun (WGS) entry which is preliminary data.</text>
</comment>
<gene>
    <name evidence="2" type="ORF">METHB2_30039</name>
</gene>
<name>A0A8S0WPA6_9GAMM</name>
<organism evidence="2 3">
    <name type="scientific">Candidatus Methylobacter favarea</name>
    <dbReference type="NCBI Taxonomy" id="2707345"/>
    <lineage>
        <taxon>Bacteria</taxon>
        <taxon>Pseudomonadati</taxon>
        <taxon>Pseudomonadota</taxon>
        <taxon>Gammaproteobacteria</taxon>
        <taxon>Methylococcales</taxon>
        <taxon>Methylococcaceae</taxon>
        <taxon>Methylobacter</taxon>
    </lineage>
</organism>
<dbReference type="RefSeq" id="WP_174625748.1">
    <property type="nucleotide sequence ID" value="NZ_CADCXN010000058.1"/>
</dbReference>
<dbReference type="AlphaFoldDB" id="A0A8S0WPA6"/>
<dbReference type="Proteomes" id="UP000494216">
    <property type="component" value="Unassembled WGS sequence"/>
</dbReference>
<dbReference type="InterPro" id="IPR052340">
    <property type="entry name" value="RNase_Y/CdgJ"/>
</dbReference>
<proteinExistence type="predicted"/>
<feature type="domain" description="HDOD" evidence="1">
    <location>
        <begin position="17"/>
        <end position="215"/>
    </location>
</feature>
<evidence type="ECO:0000259" key="1">
    <source>
        <dbReference type="PROSITE" id="PS51833"/>
    </source>
</evidence>
<keyword evidence="3" id="KW-1185">Reference proteome</keyword>
<evidence type="ECO:0000313" key="2">
    <source>
        <dbReference type="EMBL" id="CAA9890835.1"/>
    </source>
</evidence>
<dbReference type="Pfam" id="PF08668">
    <property type="entry name" value="HDOD"/>
    <property type="match status" value="1"/>
</dbReference>
<protein>
    <recommendedName>
        <fullName evidence="1">HDOD domain-containing protein</fullName>
    </recommendedName>
</protein>
<accession>A0A8S0WPA6</accession>
<sequence length="292" mass="31699">MTPVDRINLKISTIKNLPDLPAANLKIIEAMNDPDISINNLTAAISVSPVLVGRLLGLANSAYFGCAGNISDLRIAIIRVLGLDLVKSLAMGVVLNLALDTRKCSEFNSERFWMDALLTATLSQQFSTLLHDEALAPSTLHTAGLLLNIGLIAAVYLLPEDANRVLLNSRKNSTSVATEMTCLLGKNQYELGGLLLAHWHLPSTYVTAIKEFKNSAYCGEEKKMIDLLALCFALAKKILSDRHEELPPLITKLKSFGLSASVVKPVIKRILARKDNIYAAALAITRNSHAKG</sequence>
<dbReference type="Gene3D" id="1.10.3210.10">
    <property type="entry name" value="Hypothetical protein af1432"/>
    <property type="match status" value="1"/>
</dbReference>
<dbReference type="EMBL" id="CADCXN010000058">
    <property type="protein sequence ID" value="CAA9890835.1"/>
    <property type="molecule type" value="Genomic_DNA"/>
</dbReference>
<dbReference type="PANTHER" id="PTHR33525">
    <property type="match status" value="1"/>
</dbReference>
<dbReference type="PROSITE" id="PS51833">
    <property type="entry name" value="HDOD"/>
    <property type="match status" value="1"/>
</dbReference>
<evidence type="ECO:0000313" key="3">
    <source>
        <dbReference type="Proteomes" id="UP000494216"/>
    </source>
</evidence>
<dbReference type="PANTHER" id="PTHR33525:SF4">
    <property type="entry name" value="CYCLIC DI-GMP PHOSPHODIESTERASE CDGJ"/>
    <property type="match status" value="1"/>
</dbReference>